<name>A0A7R9EYG7_9NEOP</name>
<evidence type="ECO:0000256" key="1">
    <source>
        <dbReference type="ARBA" id="ARBA00004123"/>
    </source>
</evidence>
<evidence type="ECO:0000313" key="4">
    <source>
        <dbReference type="EMBL" id="CAD7443728.1"/>
    </source>
</evidence>
<comment type="similarity">
    <text evidence="3">Belongs to the SAAL1 family.</text>
</comment>
<dbReference type="PANTHER" id="PTHR23424:SF23">
    <property type="entry name" value="PROTEIN SAAL1"/>
    <property type="match status" value="1"/>
</dbReference>
<dbReference type="GO" id="GO:0005654">
    <property type="term" value="C:nucleoplasm"/>
    <property type="evidence" value="ECO:0007669"/>
    <property type="project" value="TreeGrafter"/>
</dbReference>
<accession>A0A7R9EYG7</accession>
<reference evidence="4" key="1">
    <citation type="submission" date="2020-11" db="EMBL/GenBank/DDBJ databases">
        <authorList>
            <person name="Tran Van P."/>
        </authorList>
    </citation>
    <scope>NUCLEOTIDE SEQUENCE</scope>
</reference>
<organism evidence="4">
    <name type="scientific">Timema bartmani</name>
    <dbReference type="NCBI Taxonomy" id="61472"/>
    <lineage>
        <taxon>Eukaryota</taxon>
        <taxon>Metazoa</taxon>
        <taxon>Ecdysozoa</taxon>
        <taxon>Arthropoda</taxon>
        <taxon>Hexapoda</taxon>
        <taxon>Insecta</taxon>
        <taxon>Pterygota</taxon>
        <taxon>Neoptera</taxon>
        <taxon>Polyneoptera</taxon>
        <taxon>Phasmatodea</taxon>
        <taxon>Timematodea</taxon>
        <taxon>Timematoidea</taxon>
        <taxon>Timematidae</taxon>
        <taxon>Timema</taxon>
    </lineage>
</organism>
<evidence type="ECO:0008006" key="5">
    <source>
        <dbReference type="Google" id="ProtNLM"/>
    </source>
</evidence>
<dbReference type="InterPro" id="IPR052464">
    <property type="entry name" value="Synovial_Prolif_Regulator"/>
</dbReference>
<dbReference type="SUPFAM" id="SSF48371">
    <property type="entry name" value="ARM repeat"/>
    <property type="match status" value="1"/>
</dbReference>
<evidence type="ECO:0000256" key="3">
    <source>
        <dbReference type="ARBA" id="ARBA00038401"/>
    </source>
</evidence>
<gene>
    <name evidence="4" type="ORF">TBIB3V08_LOCUS6127</name>
</gene>
<keyword evidence="2" id="KW-0539">Nucleus</keyword>
<comment type="subcellular location">
    <subcellularLocation>
        <location evidence="1">Nucleus</location>
    </subcellularLocation>
</comment>
<dbReference type="PANTHER" id="PTHR23424">
    <property type="entry name" value="SERUM AMYLOID A"/>
    <property type="match status" value="1"/>
</dbReference>
<dbReference type="EMBL" id="OD566300">
    <property type="protein sequence ID" value="CAD7443728.1"/>
    <property type="molecule type" value="Genomic_DNA"/>
</dbReference>
<sequence>MRVFPAFGLSSRLDAGSMKVFLLHWEKVSCFLGSERPDEDVTWLGDVRWSAHPTAQPSDQIVSSLALSDDSACQLYYKHGEEKEKECRNVNPPLPVDMSGDADRMRGDAIGETLYSECWVIKVLMKLTKLDEEVWCSDLETELCLLWDMTIEEDVVWFLLNNNVLDIAKHILQEKKDPRLTEITVGIIGNMCCVPGVRRRVNCTPGLPSVLADLLNYPDPLTLIQLMRLLKTCLVQLEGSPEDTVPTQVMVNDESSGGRSVEDLNDCSGGSGDGQVVDTGPENGGGTDMLTLLFEPRNWLPQMVFILSMGLLCSSLEMLDYLYRIMLNQYTITSAICTTEMVAALVEAFKELQTELEVGEEDAFSSPRSNKVLLHWLSIITSFSQTPEGVIALSSYDNSISDYLCLHLRPELMSHHLSSSDVQIIMNACQVVSAFLHNNTFRIDLFSRFVAILGNITVTLIPPPVPPSSFGSALARAELGEIIGSIS</sequence>
<dbReference type="InterPro" id="IPR016024">
    <property type="entry name" value="ARM-type_fold"/>
</dbReference>
<proteinExistence type="inferred from homology"/>
<protein>
    <recommendedName>
        <fullName evidence="5">Protein saal1</fullName>
    </recommendedName>
</protein>
<dbReference type="AlphaFoldDB" id="A0A7R9EYG7"/>
<evidence type="ECO:0000256" key="2">
    <source>
        <dbReference type="ARBA" id="ARBA00023242"/>
    </source>
</evidence>